<protein>
    <submittedName>
        <fullName evidence="3">Response regulator</fullName>
    </submittedName>
</protein>
<reference evidence="3" key="1">
    <citation type="submission" date="2023-12" db="EMBL/GenBank/DDBJ databases">
        <title>Fervidustalea candida gen. nov., sp. nov., a novel member of the family Paenibacillaceae isolated from a geothermal area.</title>
        <authorList>
            <person name="Li W.-J."/>
            <person name="Jiao J.-Y."/>
            <person name="Chen Y."/>
        </authorList>
    </citation>
    <scope>NUCLEOTIDE SEQUENCE</scope>
    <source>
        <strain evidence="3">SYSU GA230002</strain>
    </source>
</reference>
<dbReference type="Proteomes" id="UP001310386">
    <property type="component" value="Unassembled WGS sequence"/>
</dbReference>
<evidence type="ECO:0000313" key="3">
    <source>
        <dbReference type="EMBL" id="MEB3102835.1"/>
    </source>
</evidence>
<gene>
    <name evidence="3" type="ORF">VF724_14335</name>
</gene>
<dbReference type="SUPFAM" id="SSF52172">
    <property type="entry name" value="CheY-like"/>
    <property type="match status" value="1"/>
</dbReference>
<dbReference type="Gene3D" id="3.40.50.2300">
    <property type="match status" value="1"/>
</dbReference>
<keyword evidence="4" id="KW-1185">Reference proteome</keyword>
<evidence type="ECO:0000313" key="4">
    <source>
        <dbReference type="Proteomes" id="UP001310386"/>
    </source>
</evidence>
<name>A0ABU5ZJZ8_9BACL</name>
<dbReference type="PANTHER" id="PTHR43228:SF1">
    <property type="entry name" value="TWO-COMPONENT RESPONSE REGULATOR ARR22"/>
    <property type="match status" value="1"/>
</dbReference>
<keyword evidence="1" id="KW-0597">Phosphoprotein</keyword>
<accession>A0ABU5ZJZ8</accession>
<dbReference type="RefSeq" id="WP_371754959.1">
    <property type="nucleotide sequence ID" value="NZ_JAYJLD010000023.1"/>
</dbReference>
<dbReference type="EMBL" id="JAYJLD010000023">
    <property type="protein sequence ID" value="MEB3102835.1"/>
    <property type="molecule type" value="Genomic_DNA"/>
</dbReference>
<comment type="caution">
    <text evidence="3">The sequence shown here is derived from an EMBL/GenBank/DDBJ whole genome shotgun (WGS) entry which is preliminary data.</text>
</comment>
<dbReference type="InterPro" id="IPR011006">
    <property type="entry name" value="CheY-like_superfamily"/>
</dbReference>
<evidence type="ECO:0000256" key="1">
    <source>
        <dbReference type="PROSITE-ProRule" id="PRU00169"/>
    </source>
</evidence>
<dbReference type="PANTHER" id="PTHR43228">
    <property type="entry name" value="TWO-COMPONENT RESPONSE REGULATOR"/>
    <property type="match status" value="1"/>
</dbReference>
<organism evidence="3 4">
    <name type="scientific">Ferviditalea candida</name>
    <dbReference type="NCBI Taxonomy" id="3108399"/>
    <lineage>
        <taxon>Bacteria</taxon>
        <taxon>Bacillati</taxon>
        <taxon>Bacillota</taxon>
        <taxon>Bacilli</taxon>
        <taxon>Bacillales</taxon>
        <taxon>Paenibacillaceae</taxon>
        <taxon>Ferviditalea</taxon>
    </lineage>
</organism>
<proteinExistence type="predicted"/>
<feature type="domain" description="Response regulatory" evidence="2">
    <location>
        <begin position="3"/>
        <end position="118"/>
    </location>
</feature>
<dbReference type="Pfam" id="PF00072">
    <property type="entry name" value="Response_reg"/>
    <property type="match status" value="1"/>
</dbReference>
<dbReference type="PROSITE" id="PS50110">
    <property type="entry name" value="RESPONSE_REGULATORY"/>
    <property type="match status" value="1"/>
</dbReference>
<sequence length="118" mass="13157">MKKALVVDDMMFMRMTLKNTLEKNGFMVAGEADNGIAAVEKYKELQPDLVTLDITMPVMDGLAALREIKRLNKDANIIMVSALGQESMVMEAMQEGAKGFIVKPFKEDQIIRAVSKFV</sequence>
<evidence type="ECO:0000259" key="2">
    <source>
        <dbReference type="PROSITE" id="PS50110"/>
    </source>
</evidence>
<dbReference type="SMART" id="SM00448">
    <property type="entry name" value="REC"/>
    <property type="match status" value="1"/>
</dbReference>
<dbReference type="InterPro" id="IPR052048">
    <property type="entry name" value="ST_Response_Regulator"/>
</dbReference>
<dbReference type="InterPro" id="IPR001789">
    <property type="entry name" value="Sig_transdc_resp-reg_receiver"/>
</dbReference>
<feature type="modified residue" description="4-aspartylphosphate" evidence="1">
    <location>
        <position position="53"/>
    </location>
</feature>